<dbReference type="RefSeq" id="XP_022341820.1">
    <property type="nucleotide sequence ID" value="XM_022486112.1"/>
</dbReference>
<dbReference type="GO" id="GO:0005829">
    <property type="term" value="C:cytosol"/>
    <property type="evidence" value="ECO:0007669"/>
    <property type="project" value="TreeGrafter"/>
</dbReference>
<keyword evidence="4" id="KW-0859">Xylose metabolism</keyword>
<dbReference type="PIRSF" id="PIRSF000538">
    <property type="entry name" value="GlpK"/>
    <property type="match status" value="1"/>
</dbReference>
<evidence type="ECO:0000313" key="8">
    <source>
        <dbReference type="RefSeq" id="XP_022341820.1"/>
    </source>
</evidence>
<dbReference type="GeneID" id="111135776"/>
<comment type="catalytic activity">
    <reaction evidence="4">
        <text>D-xylulose + ATP = D-xylulose 5-phosphate + ADP + H(+)</text>
        <dbReference type="Rhea" id="RHEA:10964"/>
        <dbReference type="ChEBI" id="CHEBI:15378"/>
        <dbReference type="ChEBI" id="CHEBI:17140"/>
        <dbReference type="ChEBI" id="CHEBI:30616"/>
        <dbReference type="ChEBI" id="CHEBI:57737"/>
        <dbReference type="ChEBI" id="CHEBI:456216"/>
        <dbReference type="EC" id="2.7.1.17"/>
    </reaction>
</comment>
<keyword evidence="3 4" id="KW-0418">Kinase</keyword>
<evidence type="ECO:0000259" key="6">
    <source>
        <dbReference type="Pfam" id="PF02782"/>
    </source>
</evidence>
<keyword evidence="7" id="KW-1185">Reference proteome</keyword>
<evidence type="ECO:0000256" key="1">
    <source>
        <dbReference type="ARBA" id="ARBA00009156"/>
    </source>
</evidence>
<proteinExistence type="inferred from homology"/>
<dbReference type="InterPro" id="IPR042024">
    <property type="entry name" value="D-XK_euk"/>
</dbReference>
<dbReference type="InterPro" id="IPR043129">
    <property type="entry name" value="ATPase_NBD"/>
</dbReference>
<comment type="function">
    <text evidence="4">Phosphorylates D-xylulose to produce D-xylulose 5-phosphate, a molecule that may play an important role in the regulation of glucose metabolism and lipogenesis.</text>
</comment>
<keyword evidence="4" id="KW-0067">ATP-binding</keyword>
<keyword evidence="4" id="KW-0119">Carbohydrate metabolism</keyword>
<dbReference type="SUPFAM" id="SSF53067">
    <property type="entry name" value="Actin-like ATPase domain"/>
    <property type="match status" value="2"/>
</dbReference>
<dbReference type="Pfam" id="PF02782">
    <property type="entry name" value="FGGY_C"/>
    <property type="match status" value="1"/>
</dbReference>
<feature type="domain" description="Carbohydrate kinase FGGY N-terminal" evidence="5">
    <location>
        <begin position="9"/>
        <end position="286"/>
    </location>
</feature>
<sequence length="527" mass="57908">MDAKAERLFLGFDFSTQQIKAVTINDSLKIVNETAVKFDTDLPEYKTHGGVHIHDDQVTVTAPSIMWVKAFDLLLNKMKKDGFPFEKVACISGAGQQHGSVYWKTESGEVLRNLSEKSSLQEQLENCFSVPDSPIWMDASTTKHCRDLEEKVGGPLKLAEITGSRGFERYTGNQIMKIAQTKTSEYKNTERISLVSSFAASLLIGDYAPIDLSDGSGMNLLDITTKKWSPQCLQACGPDLGSKLGDPVPSKQVIGNVSQFLIGRYNFSPNCKVVAFTGDNPASLAGVAPKLGDAIISLGSSDTVFSWLPRQSAELEGHIFVNPIDCDTYMSLVCFKNGSLTRERIKDERAEGSWEKFSECIQKTPMGNYGNIGIYFDVMEIQPLVQGFFRFDKSDQKVASFPAEVEVRAVIEGQMMARKMYMELRGMHIGPDTRILATGGASLNKAILQVISDVFGAPVYVSDIPNSAALGSCYRAKHGLDGCEFSDVVKNHPQPECVAMPTEGADQVYKDLGVRYKKLESSLTSQL</sequence>
<dbReference type="GO" id="GO:0005524">
    <property type="term" value="F:ATP binding"/>
    <property type="evidence" value="ECO:0007669"/>
    <property type="project" value="UniProtKB-KW"/>
</dbReference>
<dbReference type="PANTHER" id="PTHR10196">
    <property type="entry name" value="SUGAR KINASE"/>
    <property type="match status" value="1"/>
</dbReference>
<organism evidence="7 8">
    <name type="scientific">Crassostrea virginica</name>
    <name type="common">Eastern oyster</name>
    <dbReference type="NCBI Taxonomy" id="6565"/>
    <lineage>
        <taxon>Eukaryota</taxon>
        <taxon>Metazoa</taxon>
        <taxon>Spiralia</taxon>
        <taxon>Lophotrochozoa</taxon>
        <taxon>Mollusca</taxon>
        <taxon>Bivalvia</taxon>
        <taxon>Autobranchia</taxon>
        <taxon>Pteriomorphia</taxon>
        <taxon>Ostreida</taxon>
        <taxon>Ostreoidea</taxon>
        <taxon>Ostreidae</taxon>
        <taxon>Crassostrea</taxon>
    </lineage>
</organism>
<dbReference type="InterPro" id="IPR018484">
    <property type="entry name" value="FGGY_N"/>
</dbReference>
<dbReference type="Proteomes" id="UP000694844">
    <property type="component" value="Chromosome 5"/>
</dbReference>
<dbReference type="Gene3D" id="3.30.420.40">
    <property type="match status" value="2"/>
</dbReference>
<dbReference type="GO" id="GO:0005997">
    <property type="term" value="P:xylulose metabolic process"/>
    <property type="evidence" value="ECO:0007669"/>
    <property type="project" value="UniProtKB-UniRule"/>
</dbReference>
<dbReference type="GO" id="GO:0042732">
    <property type="term" value="P:D-xylose metabolic process"/>
    <property type="evidence" value="ECO:0007669"/>
    <property type="project" value="UniProtKB-UniRule"/>
</dbReference>
<evidence type="ECO:0000256" key="2">
    <source>
        <dbReference type="ARBA" id="ARBA00022679"/>
    </source>
</evidence>
<dbReference type="GO" id="GO:0004856">
    <property type="term" value="F:D-xylulokinase activity"/>
    <property type="evidence" value="ECO:0007669"/>
    <property type="project" value="UniProtKB-UniRule"/>
</dbReference>
<evidence type="ECO:0000256" key="3">
    <source>
        <dbReference type="ARBA" id="ARBA00022777"/>
    </source>
</evidence>
<dbReference type="CDD" id="cd07776">
    <property type="entry name" value="ASKHA_NBD_FGGY_SpXK-like"/>
    <property type="match status" value="1"/>
</dbReference>
<dbReference type="Pfam" id="PF00370">
    <property type="entry name" value="FGGY_N"/>
    <property type="match status" value="1"/>
</dbReference>
<dbReference type="InterPro" id="IPR018485">
    <property type="entry name" value="FGGY_C"/>
</dbReference>
<dbReference type="InterPro" id="IPR000577">
    <property type="entry name" value="Carb_kinase_FGGY"/>
</dbReference>
<name>A0A8B8EPG4_CRAVI</name>
<evidence type="ECO:0000313" key="7">
    <source>
        <dbReference type="Proteomes" id="UP000694844"/>
    </source>
</evidence>
<keyword evidence="4" id="KW-0547">Nucleotide-binding</keyword>
<dbReference type="KEGG" id="cvn:111135776"/>
<dbReference type="OrthoDB" id="1728974at2759"/>
<dbReference type="PANTHER" id="PTHR10196:SF57">
    <property type="entry name" value="XYLULOSE KINASE"/>
    <property type="match status" value="1"/>
</dbReference>
<dbReference type="EC" id="2.7.1.17" evidence="4"/>
<keyword evidence="2 4" id="KW-0808">Transferase</keyword>
<comment type="similarity">
    <text evidence="1 4">Belongs to the FGGY kinase family.</text>
</comment>
<gene>
    <name evidence="8" type="primary">LOC111135776</name>
</gene>
<evidence type="ECO:0000256" key="4">
    <source>
        <dbReference type="RuleBase" id="RU367058"/>
    </source>
</evidence>
<accession>A0A8B8EPG4</accession>
<reference evidence="8" key="1">
    <citation type="submission" date="2025-08" db="UniProtKB">
        <authorList>
            <consortium name="RefSeq"/>
        </authorList>
    </citation>
    <scope>IDENTIFICATION</scope>
    <source>
        <tissue evidence="8">Whole sample</tissue>
    </source>
</reference>
<dbReference type="AlphaFoldDB" id="A0A8B8EPG4"/>
<feature type="domain" description="Carbohydrate kinase FGGY C-terminal" evidence="6">
    <location>
        <begin position="295"/>
        <end position="476"/>
    </location>
</feature>
<protein>
    <recommendedName>
        <fullName evidence="4">Xylulose kinase</fullName>
        <ecNumber evidence="4">2.7.1.17</ecNumber>
    </recommendedName>
</protein>
<dbReference type="FunFam" id="3.30.420.40:FF:000118">
    <property type="entry name" value="Xylulose kinase 2"/>
    <property type="match status" value="1"/>
</dbReference>
<evidence type="ECO:0000259" key="5">
    <source>
        <dbReference type="Pfam" id="PF00370"/>
    </source>
</evidence>